<sequence>MPWIKKTLEHYCDKPEFLHEEGCDIGKGSVWRCPTCGAEWVVRADNPNAPRHRKLVRADRG</sequence>
<dbReference type="Proteomes" id="UP001327093">
    <property type="component" value="Unassembled WGS sequence"/>
</dbReference>
<proteinExistence type="predicted"/>
<evidence type="ECO:0000313" key="2">
    <source>
        <dbReference type="Proteomes" id="UP001327093"/>
    </source>
</evidence>
<gene>
    <name evidence="1" type="ORF">R4I43_08125</name>
</gene>
<reference evidence="1 2" key="1">
    <citation type="submission" date="2023-10" db="EMBL/GenBank/DDBJ databases">
        <title>Saccharopolyspora sp. nov., isolated from mangrove soil.</title>
        <authorList>
            <person name="Lu Y."/>
            <person name="Liu W."/>
        </authorList>
    </citation>
    <scope>NUCLEOTIDE SEQUENCE [LARGE SCALE GENOMIC DNA]</scope>
    <source>
        <strain evidence="1 2">S2-29</strain>
    </source>
</reference>
<accession>A0ABU6A786</accession>
<evidence type="ECO:0000313" key="1">
    <source>
        <dbReference type="EMBL" id="MEB3367371.1"/>
    </source>
</evidence>
<dbReference type="RefSeq" id="WP_324264922.1">
    <property type="nucleotide sequence ID" value="NZ_JAWLNX010000004.1"/>
</dbReference>
<protein>
    <submittedName>
        <fullName evidence="1">Uncharacterized protein</fullName>
    </submittedName>
</protein>
<keyword evidence="2" id="KW-1185">Reference proteome</keyword>
<dbReference type="EMBL" id="JAWLNX010000004">
    <property type="protein sequence ID" value="MEB3367371.1"/>
    <property type="molecule type" value="Genomic_DNA"/>
</dbReference>
<organism evidence="1 2">
    <name type="scientific">Saccharopolyspora mangrovi</name>
    <dbReference type="NCBI Taxonomy" id="3082379"/>
    <lineage>
        <taxon>Bacteria</taxon>
        <taxon>Bacillati</taxon>
        <taxon>Actinomycetota</taxon>
        <taxon>Actinomycetes</taxon>
        <taxon>Pseudonocardiales</taxon>
        <taxon>Pseudonocardiaceae</taxon>
        <taxon>Saccharopolyspora</taxon>
    </lineage>
</organism>
<name>A0ABU6A786_9PSEU</name>
<comment type="caution">
    <text evidence="1">The sequence shown here is derived from an EMBL/GenBank/DDBJ whole genome shotgun (WGS) entry which is preliminary data.</text>
</comment>